<dbReference type="OrthoDB" id="2614999at2"/>
<dbReference type="AlphaFoldDB" id="A0A081P2T6"/>
<dbReference type="Proteomes" id="UP000028123">
    <property type="component" value="Unassembled WGS sequence"/>
</dbReference>
<reference evidence="1 2" key="1">
    <citation type="submission" date="2014-06" db="EMBL/GenBank/DDBJ databases">
        <title>Draft genome sequence of Paenibacillus sp. MSt1.</title>
        <authorList>
            <person name="Aw Y.K."/>
            <person name="Ong K.S."/>
            <person name="Gan H.M."/>
            <person name="Lee S.M."/>
        </authorList>
    </citation>
    <scope>NUCLEOTIDE SEQUENCE [LARGE SCALE GENOMIC DNA]</scope>
    <source>
        <strain evidence="1 2">MSt1</strain>
    </source>
</reference>
<keyword evidence="2" id="KW-1185">Reference proteome</keyword>
<accession>A0A081P2T6</accession>
<evidence type="ECO:0000313" key="2">
    <source>
        <dbReference type="Proteomes" id="UP000028123"/>
    </source>
</evidence>
<dbReference type="EMBL" id="JNVM01000012">
    <property type="protein sequence ID" value="KEQ25009.1"/>
    <property type="molecule type" value="Genomic_DNA"/>
</dbReference>
<protein>
    <submittedName>
        <fullName evidence="1">Uncharacterized protein</fullName>
    </submittedName>
</protein>
<name>A0A081P2T6_9BACL</name>
<evidence type="ECO:0000313" key="1">
    <source>
        <dbReference type="EMBL" id="KEQ25009.1"/>
    </source>
</evidence>
<dbReference type="RefSeq" id="WP_036683275.1">
    <property type="nucleotide sequence ID" value="NZ_FYEP01000039.1"/>
</dbReference>
<gene>
    <name evidence="1" type="ORF">ET33_04750</name>
</gene>
<sequence>MIKSSSGYILVSAPNKAGEKFIRELQRRQLRLAALANSKAEHTRLAGLGVGNVVTIDTSGCESWTVPQFTVSRVFLFEKSLNLSCRYIQICRTWTNGPIYLITSNPSPRLVYKGLGAHHVIYMNGDDVGFLIDGHLE</sequence>
<proteinExistence type="predicted"/>
<dbReference type="eggNOG" id="ENOG5032GNU">
    <property type="taxonomic scope" value="Bacteria"/>
</dbReference>
<organism evidence="1 2">
    <name type="scientific">Paenibacillus tyrfis</name>
    <dbReference type="NCBI Taxonomy" id="1501230"/>
    <lineage>
        <taxon>Bacteria</taxon>
        <taxon>Bacillati</taxon>
        <taxon>Bacillota</taxon>
        <taxon>Bacilli</taxon>
        <taxon>Bacillales</taxon>
        <taxon>Paenibacillaceae</taxon>
        <taxon>Paenibacillus</taxon>
    </lineage>
</organism>
<comment type="caution">
    <text evidence="1">The sequence shown here is derived from an EMBL/GenBank/DDBJ whole genome shotgun (WGS) entry which is preliminary data.</text>
</comment>